<sequence length="100" mass="11892">MYKSWILLLKTDVFQNCRVRRISRDQIERQIYETKVCIPHQLYVTCLAVNGKKQRWSGKTSVIIILRYFVILSFSYCSQVLTLELKNKATICTHPPRFHN</sequence>
<protein>
    <submittedName>
        <fullName evidence="1">Uncharacterized protein</fullName>
    </submittedName>
</protein>
<dbReference type="EMBL" id="OX596106">
    <property type="protein sequence ID" value="CAN0173797.1"/>
    <property type="molecule type" value="Genomic_DNA"/>
</dbReference>
<dbReference type="Proteomes" id="UP001162501">
    <property type="component" value="Chromosome 22"/>
</dbReference>
<proteinExistence type="predicted"/>
<organism evidence="1 2">
    <name type="scientific">Rangifer tarandus platyrhynchus</name>
    <name type="common">Svalbard reindeer</name>
    <dbReference type="NCBI Taxonomy" id="3082113"/>
    <lineage>
        <taxon>Eukaryota</taxon>
        <taxon>Metazoa</taxon>
        <taxon>Chordata</taxon>
        <taxon>Craniata</taxon>
        <taxon>Vertebrata</taxon>
        <taxon>Euteleostomi</taxon>
        <taxon>Mammalia</taxon>
        <taxon>Eutheria</taxon>
        <taxon>Laurasiatheria</taxon>
        <taxon>Artiodactyla</taxon>
        <taxon>Ruminantia</taxon>
        <taxon>Pecora</taxon>
        <taxon>Cervidae</taxon>
        <taxon>Odocoileinae</taxon>
        <taxon>Rangifer</taxon>
    </lineage>
</organism>
<reference evidence="1" key="2">
    <citation type="submission" date="2025-03" db="EMBL/GenBank/DDBJ databases">
        <authorList>
            <consortium name="ELIXIR-Norway"/>
            <consortium name="Elixir Norway"/>
        </authorList>
    </citation>
    <scope>NUCLEOTIDE SEQUENCE</scope>
</reference>
<reference evidence="1" key="1">
    <citation type="submission" date="2023-05" db="EMBL/GenBank/DDBJ databases">
        <authorList>
            <consortium name="ELIXIR-Norway"/>
        </authorList>
    </citation>
    <scope>NUCLEOTIDE SEQUENCE</scope>
</reference>
<name>A0AC59Z2I3_RANTA</name>
<evidence type="ECO:0000313" key="2">
    <source>
        <dbReference type="Proteomes" id="UP001162501"/>
    </source>
</evidence>
<accession>A0AC59Z2I3</accession>
<gene>
    <name evidence="1" type="ORF">MRATA1EN22A_LOCUS13156</name>
</gene>
<evidence type="ECO:0000313" key="1">
    <source>
        <dbReference type="EMBL" id="CAN0173797.1"/>
    </source>
</evidence>